<name>A0A1I1RSC3_RUMAL</name>
<dbReference type="SUPFAM" id="SSF50370">
    <property type="entry name" value="Ricin B-like lectins"/>
    <property type="match status" value="1"/>
</dbReference>
<dbReference type="InterPro" id="IPR000772">
    <property type="entry name" value="Ricin_B_lectin"/>
</dbReference>
<dbReference type="Proteomes" id="UP000182192">
    <property type="component" value="Unassembled WGS sequence"/>
</dbReference>
<evidence type="ECO:0000259" key="1">
    <source>
        <dbReference type="Pfam" id="PF14200"/>
    </source>
</evidence>
<evidence type="ECO:0000313" key="3">
    <source>
        <dbReference type="Proteomes" id="UP000182192"/>
    </source>
</evidence>
<dbReference type="Gene3D" id="2.80.10.50">
    <property type="match status" value="1"/>
</dbReference>
<evidence type="ECO:0000313" key="2">
    <source>
        <dbReference type="EMBL" id="SFD37171.1"/>
    </source>
</evidence>
<sequence>MPNGKLTVGFNEEGSYTAYVTASNSAGGLDSAKISFTVKKYNAPDLQTGAIYTIHPKGVNLYIASSGTKNLSNVCLSNKVNNSSKWKLMYDNNKKAYYFVNISSNRVLDINGSSVKNGGGQNVQIYDKNGCSTEFFDLVKNSDGTYIIRIHTNKNVCIDCKGTISTLKNSSNVWTYVINHDNTQKFVFAKVN</sequence>
<accession>A0A1I1RSC3</accession>
<dbReference type="Pfam" id="PF14200">
    <property type="entry name" value="RicinB_lectin_2"/>
    <property type="match status" value="1"/>
</dbReference>
<dbReference type="RefSeq" id="WP_074963469.1">
    <property type="nucleotide sequence ID" value="NZ_FOKQ01000072.1"/>
</dbReference>
<dbReference type="GO" id="GO:0030246">
    <property type="term" value="F:carbohydrate binding"/>
    <property type="evidence" value="ECO:0007669"/>
    <property type="project" value="UniProtKB-KW"/>
</dbReference>
<dbReference type="InterPro" id="IPR035992">
    <property type="entry name" value="Ricin_B-like_lectins"/>
</dbReference>
<gene>
    <name evidence="2" type="ORF">SAMN02910406_03765</name>
</gene>
<dbReference type="CDD" id="cd00161">
    <property type="entry name" value="beta-trefoil_Ricin-like"/>
    <property type="match status" value="1"/>
</dbReference>
<feature type="domain" description="Ricin B lectin" evidence="1">
    <location>
        <begin position="84"/>
        <end position="163"/>
    </location>
</feature>
<dbReference type="EMBL" id="FOKQ01000072">
    <property type="protein sequence ID" value="SFD37171.1"/>
    <property type="molecule type" value="Genomic_DNA"/>
</dbReference>
<protein>
    <submittedName>
        <fullName evidence="2">Ricin-type beta-trefoil lectin domain-like</fullName>
    </submittedName>
</protein>
<keyword evidence="2" id="KW-0430">Lectin</keyword>
<proteinExistence type="predicted"/>
<dbReference type="OrthoDB" id="6521850at2"/>
<organism evidence="2 3">
    <name type="scientific">Ruminococcus albus</name>
    <dbReference type="NCBI Taxonomy" id="1264"/>
    <lineage>
        <taxon>Bacteria</taxon>
        <taxon>Bacillati</taxon>
        <taxon>Bacillota</taxon>
        <taxon>Clostridia</taxon>
        <taxon>Eubacteriales</taxon>
        <taxon>Oscillospiraceae</taxon>
        <taxon>Ruminococcus</taxon>
    </lineage>
</organism>
<reference evidence="2 3" key="1">
    <citation type="submission" date="2016-10" db="EMBL/GenBank/DDBJ databases">
        <authorList>
            <person name="de Groot N.N."/>
        </authorList>
    </citation>
    <scope>NUCLEOTIDE SEQUENCE [LARGE SCALE GENOMIC DNA]</scope>
    <source>
        <strain evidence="2 3">AR67</strain>
    </source>
</reference>
<dbReference type="PROSITE" id="PS50231">
    <property type="entry name" value="RICIN_B_LECTIN"/>
    <property type="match status" value="1"/>
</dbReference>
<dbReference type="AlphaFoldDB" id="A0A1I1RSC3"/>